<keyword evidence="1" id="KW-0732">Signal</keyword>
<evidence type="ECO:0000256" key="1">
    <source>
        <dbReference type="SAM" id="SignalP"/>
    </source>
</evidence>
<protein>
    <submittedName>
        <fullName evidence="2">Uncharacterized protein</fullName>
    </submittedName>
</protein>
<evidence type="ECO:0000313" key="3">
    <source>
        <dbReference type="Proteomes" id="UP000799441"/>
    </source>
</evidence>
<organism evidence="2 3">
    <name type="scientific">Polychaeton citri CBS 116435</name>
    <dbReference type="NCBI Taxonomy" id="1314669"/>
    <lineage>
        <taxon>Eukaryota</taxon>
        <taxon>Fungi</taxon>
        <taxon>Dikarya</taxon>
        <taxon>Ascomycota</taxon>
        <taxon>Pezizomycotina</taxon>
        <taxon>Dothideomycetes</taxon>
        <taxon>Dothideomycetidae</taxon>
        <taxon>Capnodiales</taxon>
        <taxon>Capnodiaceae</taxon>
        <taxon>Polychaeton</taxon>
    </lineage>
</organism>
<comment type="caution">
    <text evidence="2">The sequence shown here is derived from an EMBL/GenBank/DDBJ whole genome shotgun (WGS) entry which is preliminary data.</text>
</comment>
<name>A0A9P4QDV1_9PEZI</name>
<sequence length="340" mass="37490">MKFSIILAFTAHLTTSVTAKYYIEGGLCRPAAGDCKWADCAKYGPKFIYQAAGIFMTALNVMYSAITLRVIRSQLCKCYRFRIHKIVLESLVVSEESRMAGSKAIGTASSITSDPVAIPVAVNKQQQDQQISTCVHKSPLDFLGTSAPAPTLPPLCPDVPAVRYLRHYTSEPSPLSRYVLEASSTPSSTAEQPEQGEIPHIQRLRDAERELQETNTQSSDLGPVVATIIPVSGADISPFENCMNYITSLNLPEEEGLEPFPTFDPNFPLPPPHGNVTTVRLTVRAWLPFDEGSGRGKGKATVGLTARTISTSMSQYTRPAREMWEEILAVRYPVRRPRLW</sequence>
<feature type="chain" id="PRO_5040376867" evidence="1">
    <location>
        <begin position="20"/>
        <end position="340"/>
    </location>
</feature>
<proteinExistence type="predicted"/>
<dbReference type="EMBL" id="MU003779">
    <property type="protein sequence ID" value="KAF2722872.1"/>
    <property type="molecule type" value="Genomic_DNA"/>
</dbReference>
<evidence type="ECO:0000313" key="2">
    <source>
        <dbReference type="EMBL" id="KAF2722872.1"/>
    </source>
</evidence>
<accession>A0A9P4QDV1</accession>
<keyword evidence="3" id="KW-1185">Reference proteome</keyword>
<dbReference type="AlphaFoldDB" id="A0A9P4QDV1"/>
<feature type="signal peptide" evidence="1">
    <location>
        <begin position="1"/>
        <end position="19"/>
    </location>
</feature>
<dbReference type="Proteomes" id="UP000799441">
    <property type="component" value="Unassembled WGS sequence"/>
</dbReference>
<reference evidence="2" key="1">
    <citation type="journal article" date="2020" name="Stud. Mycol.">
        <title>101 Dothideomycetes genomes: a test case for predicting lifestyles and emergence of pathogens.</title>
        <authorList>
            <person name="Haridas S."/>
            <person name="Albert R."/>
            <person name="Binder M."/>
            <person name="Bloem J."/>
            <person name="Labutti K."/>
            <person name="Salamov A."/>
            <person name="Andreopoulos B."/>
            <person name="Baker S."/>
            <person name="Barry K."/>
            <person name="Bills G."/>
            <person name="Bluhm B."/>
            <person name="Cannon C."/>
            <person name="Castanera R."/>
            <person name="Culley D."/>
            <person name="Daum C."/>
            <person name="Ezra D."/>
            <person name="Gonzalez J."/>
            <person name="Henrissat B."/>
            <person name="Kuo A."/>
            <person name="Liang C."/>
            <person name="Lipzen A."/>
            <person name="Lutzoni F."/>
            <person name="Magnuson J."/>
            <person name="Mondo S."/>
            <person name="Nolan M."/>
            <person name="Ohm R."/>
            <person name="Pangilinan J."/>
            <person name="Park H.-J."/>
            <person name="Ramirez L."/>
            <person name="Alfaro M."/>
            <person name="Sun H."/>
            <person name="Tritt A."/>
            <person name="Yoshinaga Y."/>
            <person name="Zwiers L.-H."/>
            <person name="Turgeon B."/>
            <person name="Goodwin S."/>
            <person name="Spatafora J."/>
            <person name="Crous P."/>
            <person name="Grigoriev I."/>
        </authorList>
    </citation>
    <scope>NUCLEOTIDE SEQUENCE</scope>
    <source>
        <strain evidence="2">CBS 116435</strain>
    </source>
</reference>
<gene>
    <name evidence="2" type="ORF">K431DRAFT_326413</name>
</gene>